<evidence type="ECO:0000313" key="1">
    <source>
        <dbReference type="EMBL" id="RQH55444.1"/>
    </source>
</evidence>
<dbReference type="EMBL" id="RCBY01000006">
    <property type="protein sequence ID" value="RQH55444.1"/>
    <property type="molecule type" value="Genomic_DNA"/>
</dbReference>
<organism evidence="1 2">
    <name type="scientific">Okeania hirsuta</name>
    <dbReference type="NCBI Taxonomy" id="1458930"/>
    <lineage>
        <taxon>Bacteria</taxon>
        <taxon>Bacillati</taxon>
        <taxon>Cyanobacteriota</taxon>
        <taxon>Cyanophyceae</taxon>
        <taxon>Oscillatoriophycideae</taxon>
        <taxon>Oscillatoriales</taxon>
        <taxon>Microcoleaceae</taxon>
        <taxon>Okeania</taxon>
    </lineage>
</organism>
<dbReference type="RefSeq" id="WP_124144006.1">
    <property type="nucleotide sequence ID" value="NZ_CAWOKI010000379.1"/>
</dbReference>
<dbReference type="Proteomes" id="UP000269154">
    <property type="component" value="Unassembled WGS sequence"/>
</dbReference>
<gene>
    <name evidence="1" type="ORF">D5R40_01880</name>
</gene>
<dbReference type="OrthoDB" id="561517at2"/>
<reference evidence="1 2" key="1">
    <citation type="journal article" date="2018" name="ACS Chem. Biol.">
        <title>Ketoreductase domain dysfunction expands chemodiversity: malyngamide biosynthesis in the cyanobacterium Okeania hirsuta.</title>
        <authorList>
            <person name="Moss N.A."/>
            <person name="Leao T."/>
            <person name="Rankin M."/>
            <person name="McCullough T.M."/>
            <person name="Qu P."/>
            <person name="Korobeynikov A."/>
            <person name="Smith J.L."/>
            <person name="Gerwick L."/>
            <person name="Gerwick W.H."/>
        </authorList>
    </citation>
    <scope>NUCLEOTIDE SEQUENCE [LARGE SCALE GENOMIC DNA]</scope>
    <source>
        <strain evidence="1 2">PAB10Feb10-1</strain>
    </source>
</reference>
<dbReference type="AlphaFoldDB" id="A0A3N6NXP2"/>
<comment type="caution">
    <text evidence="1">The sequence shown here is derived from an EMBL/GenBank/DDBJ whole genome shotgun (WGS) entry which is preliminary data.</text>
</comment>
<name>A0A3N6NXP2_9CYAN</name>
<protein>
    <submittedName>
        <fullName evidence="1">Uncharacterized protein</fullName>
    </submittedName>
</protein>
<proteinExistence type="predicted"/>
<accession>A0A3N6NXP2</accession>
<keyword evidence="2" id="KW-1185">Reference proteome</keyword>
<sequence>MKPVLTNLIPNFKSSQIVCLEYENTCLYAEVIQVLETRKMCWVRPLLLKLSTSEVRCENHQKNLEKSSLWDVRDGADLVWPICLFREAIDTEFIPLLTELELLDSQEKNLQISHQKLQHFVRKVWQAYPDAFPLIHD</sequence>
<evidence type="ECO:0000313" key="2">
    <source>
        <dbReference type="Proteomes" id="UP000269154"/>
    </source>
</evidence>